<evidence type="ECO:0000259" key="2">
    <source>
        <dbReference type="Pfam" id="PF09429"/>
    </source>
</evidence>
<evidence type="ECO:0000313" key="4">
    <source>
        <dbReference type="Proteomes" id="UP001590950"/>
    </source>
</evidence>
<comment type="caution">
    <text evidence="3">The sequence shown here is derived from an EMBL/GenBank/DDBJ whole genome shotgun (WGS) entry which is preliminary data.</text>
</comment>
<feature type="compositionally biased region" description="Basic and acidic residues" evidence="1">
    <location>
        <begin position="197"/>
        <end position="215"/>
    </location>
</feature>
<accession>A0ABR4AB78</accession>
<feature type="compositionally biased region" description="Acidic residues" evidence="1">
    <location>
        <begin position="341"/>
        <end position="351"/>
    </location>
</feature>
<name>A0ABR4AB78_9LECA</name>
<feature type="region of interest" description="Disordered" evidence="1">
    <location>
        <begin position="286"/>
        <end position="376"/>
    </location>
</feature>
<feature type="compositionally biased region" description="Gly residues" evidence="1">
    <location>
        <begin position="112"/>
        <end position="123"/>
    </location>
</feature>
<feature type="compositionally biased region" description="Gly residues" evidence="1">
    <location>
        <begin position="288"/>
        <end position="299"/>
    </location>
</feature>
<dbReference type="Pfam" id="PF09429">
    <property type="entry name" value="Wbp11"/>
    <property type="match status" value="1"/>
</dbReference>
<reference evidence="3 4" key="1">
    <citation type="submission" date="2024-09" db="EMBL/GenBank/DDBJ databases">
        <title>Rethinking Asexuality: The Enigmatic Case of Functional Sexual Genes in Lepraria (Stereocaulaceae).</title>
        <authorList>
            <person name="Doellman M."/>
            <person name="Sun Y."/>
            <person name="Barcenas-Pena A."/>
            <person name="Lumbsch H.T."/>
            <person name="Grewe F."/>
        </authorList>
    </citation>
    <scope>NUCLEOTIDE SEQUENCE [LARGE SCALE GENOMIC DNA]</scope>
    <source>
        <strain evidence="3 4">Mercado 3170</strain>
    </source>
</reference>
<feature type="region of interest" description="Disordered" evidence="1">
    <location>
        <begin position="1"/>
        <end position="22"/>
    </location>
</feature>
<sequence>MPKTKDRTLNPATAQLRSDKAKALRKGKAAVLAQRTERYASRNPSRLESTIESLKALKESQGGTLGLREEKQLRDAEVDLGRVRRAREVLGQRAPTFGGRGGSSGVKRGKGEGSGRVAYGGLGKRGRDEQGMEMEMEMEGPSSGSDTDESVRRIPWPRDTPPPIPRQHQHQHQRPLNRTPPPSATNANSEPLGAGRRFPDRTDTHSARNGDEDVVPRTSLPAKPTPAPTPTLVTKTTYESAPQVRDLRKEATERFVPGAVRKKIEAAKGKGGEVLEEEELERLEREGYGGAGGVGGVVVDGGDLDEVEREGRRLEEEEERFRREGRRLEEEEERFRREMEMEMEIGEDGDEEVKGEREGGQAPRGVELDEVEDEDS</sequence>
<protein>
    <recommendedName>
        <fullName evidence="2">Wbp11/ELF5/Saf1 N-terminal domain-containing protein</fullName>
    </recommendedName>
</protein>
<dbReference type="InterPro" id="IPR019007">
    <property type="entry name" value="Wbp11/ELF5/Saf1_N"/>
</dbReference>
<dbReference type="Proteomes" id="UP001590950">
    <property type="component" value="Unassembled WGS sequence"/>
</dbReference>
<organism evidence="3 4">
    <name type="scientific">Stereocaulon virgatum</name>
    <dbReference type="NCBI Taxonomy" id="373712"/>
    <lineage>
        <taxon>Eukaryota</taxon>
        <taxon>Fungi</taxon>
        <taxon>Dikarya</taxon>
        <taxon>Ascomycota</taxon>
        <taxon>Pezizomycotina</taxon>
        <taxon>Lecanoromycetes</taxon>
        <taxon>OSLEUM clade</taxon>
        <taxon>Lecanoromycetidae</taxon>
        <taxon>Lecanorales</taxon>
        <taxon>Lecanorineae</taxon>
        <taxon>Stereocaulaceae</taxon>
        <taxon>Stereocaulon</taxon>
    </lineage>
</organism>
<evidence type="ECO:0000313" key="3">
    <source>
        <dbReference type="EMBL" id="KAL2042701.1"/>
    </source>
</evidence>
<feature type="region of interest" description="Disordered" evidence="1">
    <location>
        <begin position="91"/>
        <end position="240"/>
    </location>
</feature>
<proteinExistence type="predicted"/>
<keyword evidence="4" id="KW-1185">Reference proteome</keyword>
<gene>
    <name evidence="3" type="ORF">N7G274_004460</name>
</gene>
<feature type="domain" description="Wbp11/ELF5/Saf1 N-terminal" evidence="2">
    <location>
        <begin position="7"/>
        <end position="84"/>
    </location>
</feature>
<feature type="compositionally biased region" description="Basic and acidic residues" evidence="1">
    <location>
        <begin position="309"/>
        <end position="340"/>
    </location>
</feature>
<dbReference type="EMBL" id="JBEFKJ010000013">
    <property type="protein sequence ID" value="KAL2042701.1"/>
    <property type="molecule type" value="Genomic_DNA"/>
</dbReference>
<evidence type="ECO:0000256" key="1">
    <source>
        <dbReference type="SAM" id="MobiDB-lite"/>
    </source>
</evidence>